<sequence>MTALTHDISDTAGGEDDGLLEAFLALDTPEGFKAELIEGEIVVTPPPDGGHETAIGRIVRQVFRLCADDIDFAPGKGLIVPDGRYIPDGTFTEADAMLGQESWSKPEGVLMVMEVTSSRPGKDREAKRKGYAAAGIPLYLLVDRQANRIVLHSAPRRGDYTTTTGVPVGDPLPLPKPFDFDLATDRLV</sequence>
<name>A0ABN3EUB0_9ACTN</name>
<keyword evidence="2" id="KW-0378">Hydrolase</keyword>
<dbReference type="InterPro" id="IPR011335">
    <property type="entry name" value="Restrct_endonuc-II-like"/>
</dbReference>
<dbReference type="CDD" id="cd06260">
    <property type="entry name" value="DUF820-like"/>
    <property type="match status" value="1"/>
</dbReference>
<accession>A0ABN3EUB0</accession>
<dbReference type="Pfam" id="PF05685">
    <property type="entry name" value="Uma2"/>
    <property type="match status" value="1"/>
</dbReference>
<dbReference type="InterPro" id="IPR012296">
    <property type="entry name" value="Nuclease_put_TT1808"/>
</dbReference>
<dbReference type="PANTHER" id="PTHR35400:SF3">
    <property type="entry name" value="SLL1072 PROTEIN"/>
    <property type="match status" value="1"/>
</dbReference>
<proteinExistence type="predicted"/>
<organism evidence="2 3">
    <name type="scientific">Kitasatospora cystarginea</name>
    <dbReference type="NCBI Taxonomy" id="58350"/>
    <lineage>
        <taxon>Bacteria</taxon>
        <taxon>Bacillati</taxon>
        <taxon>Actinomycetota</taxon>
        <taxon>Actinomycetes</taxon>
        <taxon>Kitasatosporales</taxon>
        <taxon>Streptomycetaceae</taxon>
        <taxon>Kitasatospora</taxon>
    </lineage>
</organism>
<keyword evidence="3" id="KW-1185">Reference proteome</keyword>
<keyword evidence="2" id="KW-0540">Nuclease</keyword>
<dbReference type="GO" id="GO:0004519">
    <property type="term" value="F:endonuclease activity"/>
    <property type="evidence" value="ECO:0007669"/>
    <property type="project" value="UniProtKB-KW"/>
</dbReference>
<protein>
    <submittedName>
        <fullName evidence="2">Uma2 family endonuclease</fullName>
    </submittedName>
</protein>
<comment type="caution">
    <text evidence="2">The sequence shown here is derived from an EMBL/GenBank/DDBJ whole genome shotgun (WGS) entry which is preliminary data.</text>
</comment>
<keyword evidence="2" id="KW-0255">Endonuclease</keyword>
<dbReference type="InterPro" id="IPR008538">
    <property type="entry name" value="Uma2"/>
</dbReference>
<reference evidence="2 3" key="1">
    <citation type="journal article" date="2019" name="Int. J. Syst. Evol. Microbiol.">
        <title>The Global Catalogue of Microorganisms (GCM) 10K type strain sequencing project: providing services to taxonomists for standard genome sequencing and annotation.</title>
        <authorList>
            <consortium name="The Broad Institute Genomics Platform"/>
            <consortium name="The Broad Institute Genome Sequencing Center for Infectious Disease"/>
            <person name="Wu L."/>
            <person name="Ma J."/>
        </authorList>
    </citation>
    <scope>NUCLEOTIDE SEQUENCE [LARGE SCALE GENOMIC DNA]</scope>
    <source>
        <strain evidence="2 3">JCM 7356</strain>
    </source>
</reference>
<dbReference type="EMBL" id="BAAATR010000040">
    <property type="protein sequence ID" value="GAA2270437.1"/>
    <property type="molecule type" value="Genomic_DNA"/>
</dbReference>
<evidence type="ECO:0000259" key="1">
    <source>
        <dbReference type="Pfam" id="PF05685"/>
    </source>
</evidence>
<evidence type="ECO:0000313" key="2">
    <source>
        <dbReference type="EMBL" id="GAA2270437.1"/>
    </source>
</evidence>
<dbReference type="RefSeq" id="WP_344640155.1">
    <property type="nucleotide sequence ID" value="NZ_BAAATR010000040.1"/>
</dbReference>
<gene>
    <name evidence="2" type="ORF">GCM10010430_65190</name>
</gene>
<dbReference type="SUPFAM" id="SSF52980">
    <property type="entry name" value="Restriction endonuclease-like"/>
    <property type="match status" value="1"/>
</dbReference>
<dbReference type="PANTHER" id="PTHR35400">
    <property type="entry name" value="SLR1083 PROTEIN"/>
    <property type="match status" value="1"/>
</dbReference>
<evidence type="ECO:0000313" key="3">
    <source>
        <dbReference type="Proteomes" id="UP001500305"/>
    </source>
</evidence>
<feature type="domain" description="Putative restriction endonuclease" evidence="1">
    <location>
        <begin position="20"/>
        <end position="182"/>
    </location>
</feature>
<dbReference type="Gene3D" id="3.90.1570.10">
    <property type="entry name" value="tt1808, chain A"/>
    <property type="match status" value="1"/>
</dbReference>
<dbReference type="Proteomes" id="UP001500305">
    <property type="component" value="Unassembled WGS sequence"/>
</dbReference>